<dbReference type="InterPro" id="IPR036864">
    <property type="entry name" value="Zn2-C6_fun-type_DNA-bd_sf"/>
</dbReference>
<gene>
    <name evidence="6" type="ORF">ASPBRDRAFT_49589</name>
</gene>
<organism evidence="6 7">
    <name type="scientific">Aspergillus brasiliensis (strain CBS 101740 / IMI 381727 / IBT 21946)</name>
    <dbReference type="NCBI Taxonomy" id="767769"/>
    <lineage>
        <taxon>Eukaryota</taxon>
        <taxon>Fungi</taxon>
        <taxon>Dikarya</taxon>
        <taxon>Ascomycota</taxon>
        <taxon>Pezizomycotina</taxon>
        <taxon>Eurotiomycetes</taxon>
        <taxon>Eurotiomycetidae</taxon>
        <taxon>Eurotiales</taxon>
        <taxon>Aspergillaceae</taxon>
        <taxon>Aspergillus</taxon>
        <taxon>Aspergillus subgen. Circumdati</taxon>
    </lineage>
</organism>
<name>A0A1L9U278_ASPBC</name>
<dbReference type="EMBL" id="KV878713">
    <property type="protein sequence ID" value="OJJ65663.1"/>
    <property type="molecule type" value="Genomic_DNA"/>
</dbReference>
<keyword evidence="7" id="KW-1185">Reference proteome</keyword>
<accession>A0A1L9U278</accession>
<keyword evidence="2" id="KW-0238">DNA-binding</keyword>
<dbReference type="PANTHER" id="PTHR47256">
    <property type="entry name" value="ZN(II)2CYS6 TRANSCRIPTION FACTOR (EUROFUNG)-RELATED"/>
    <property type="match status" value="1"/>
</dbReference>
<dbReference type="GeneID" id="93578864"/>
<dbReference type="OrthoDB" id="5296287at2759"/>
<dbReference type="GO" id="GO:0000981">
    <property type="term" value="F:DNA-binding transcription factor activity, RNA polymerase II-specific"/>
    <property type="evidence" value="ECO:0007669"/>
    <property type="project" value="InterPro"/>
</dbReference>
<keyword evidence="1" id="KW-0805">Transcription regulation</keyword>
<dbReference type="PROSITE" id="PS00463">
    <property type="entry name" value="ZN2_CY6_FUNGAL_1"/>
    <property type="match status" value="1"/>
</dbReference>
<dbReference type="GO" id="GO:0009893">
    <property type="term" value="P:positive regulation of metabolic process"/>
    <property type="evidence" value="ECO:0007669"/>
    <property type="project" value="UniProtKB-ARBA"/>
</dbReference>
<dbReference type="PROSITE" id="PS50048">
    <property type="entry name" value="ZN2_CY6_FUNGAL_2"/>
    <property type="match status" value="1"/>
</dbReference>
<evidence type="ECO:0000256" key="3">
    <source>
        <dbReference type="ARBA" id="ARBA00023163"/>
    </source>
</evidence>
<evidence type="ECO:0000259" key="5">
    <source>
        <dbReference type="PROSITE" id="PS50048"/>
    </source>
</evidence>
<evidence type="ECO:0000256" key="4">
    <source>
        <dbReference type="ARBA" id="ARBA00023242"/>
    </source>
</evidence>
<protein>
    <recommendedName>
        <fullName evidence="5">Zn(2)-C6 fungal-type domain-containing protein</fullName>
    </recommendedName>
</protein>
<sequence length="180" mass="20406">MVPSQAKGLRILAPAPDARPSRVTDVAVRPAMRRSNACDACKKKKTRCRGDHPCDKCTQAGTECLFARGVDRRKKLALHNTEEELNAIRLLLDQLVAAFDSGNNTDIQRLIDIARNKLNTKKDAKLYKWCSLQDLQSQLRFYEQLTHNLSVTFGTDVSNYIAHSLKVNTSLTYFQRAYQH</sequence>
<evidence type="ECO:0000313" key="7">
    <source>
        <dbReference type="Proteomes" id="UP000184499"/>
    </source>
</evidence>
<dbReference type="VEuPathDB" id="FungiDB:ASPBRDRAFT_49589"/>
<dbReference type="GO" id="GO:0008270">
    <property type="term" value="F:zinc ion binding"/>
    <property type="evidence" value="ECO:0007669"/>
    <property type="project" value="InterPro"/>
</dbReference>
<dbReference type="RefSeq" id="XP_067472914.1">
    <property type="nucleotide sequence ID" value="XM_067626376.1"/>
</dbReference>
<dbReference type="InterPro" id="IPR001138">
    <property type="entry name" value="Zn2Cys6_DnaBD"/>
</dbReference>
<dbReference type="SMART" id="SM00066">
    <property type="entry name" value="GAL4"/>
    <property type="match status" value="1"/>
</dbReference>
<proteinExistence type="predicted"/>
<feature type="domain" description="Zn(2)-C6 fungal-type" evidence="5">
    <location>
        <begin position="37"/>
        <end position="66"/>
    </location>
</feature>
<dbReference type="CDD" id="cd00067">
    <property type="entry name" value="GAL4"/>
    <property type="match status" value="1"/>
</dbReference>
<dbReference type="Proteomes" id="UP000184499">
    <property type="component" value="Unassembled WGS sequence"/>
</dbReference>
<dbReference type="GO" id="GO:0003677">
    <property type="term" value="F:DNA binding"/>
    <property type="evidence" value="ECO:0007669"/>
    <property type="project" value="UniProtKB-KW"/>
</dbReference>
<dbReference type="PANTHER" id="PTHR47256:SF1">
    <property type="entry name" value="ZN(II)2CYS6 TRANSCRIPTION FACTOR (EUROFUNG)"/>
    <property type="match status" value="1"/>
</dbReference>
<reference evidence="7" key="1">
    <citation type="journal article" date="2017" name="Genome Biol.">
        <title>Comparative genomics reveals high biological diversity and specific adaptations in the industrially and medically important fungal genus Aspergillus.</title>
        <authorList>
            <person name="de Vries R.P."/>
            <person name="Riley R."/>
            <person name="Wiebenga A."/>
            <person name="Aguilar-Osorio G."/>
            <person name="Amillis S."/>
            <person name="Uchima C.A."/>
            <person name="Anderluh G."/>
            <person name="Asadollahi M."/>
            <person name="Askin M."/>
            <person name="Barry K."/>
            <person name="Battaglia E."/>
            <person name="Bayram O."/>
            <person name="Benocci T."/>
            <person name="Braus-Stromeyer S.A."/>
            <person name="Caldana C."/>
            <person name="Canovas D."/>
            <person name="Cerqueira G.C."/>
            <person name="Chen F."/>
            <person name="Chen W."/>
            <person name="Choi C."/>
            <person name="Clum A."/>
            <person name="Dos Santos R.A."/>
            <person name="Damasio A.R."/>
            <person name="Diallinas G."/>
            <person name="Emri T."/>
            <person name="Fekete E."/>
            <person name="Flipphi M."/>
            <person name="Freyberg S."/>
            <person name="Gallo A."/>
            <person name="Gournas C."/>
            <person name="Habgood R."/>
            <person name="Hainaut M."/>
            <person name="Harispe M.L."/>
            <person name="Henrissat B."/>
            <person name="Hilden K.S."/>
            <person name="Hope R."/>
            <person name="Hossain A."/>
            <person name="Karabika E."/>
            <person name="Karaffa L."/>
            <person name="Karanyi Z."/>
            <person name="Krasevec N."/>
            <person name="Kuo A."/>
            <person name="Kusch H."/>
            <person name="LaButti K."/>
            <person name="Lagendijk E.L."/>
            <person name="Lapidus A."/>
            <person name="Levasseur A."/>
            <person name="Lindquist E."/>
            <person name="Lipzen A."/>
            <person name="Logrieco A.F."/>
            <person name="MacCabe A."/>
            <person name="Maekelae M.R."/>
            <person name="Malavazi I."/>
            <person name="Melin P."/>
            <person name="Meyer V."/>
            <person name="Mielnichuk N."/>
            <person name="Miskei M."/>
            <person name="Molnar A.P."/>
            <person name="Mule G."/>
            <person name="Ngan C.Y."/>
            <person name="Orejas M."/>
            <person name="Orosz E."/>
            <person name="Ouedraogo J.P."/>
            <person name="Overkamp K.M."/>
            <person name="Park H.-S."/>
            <person name="Perrone G."/>
            <person name="Piumi F."/>
            <person name="Punt P.J."/>
            <person name="Ram A.F."/>
            <person name="Ramon A."/>
            <person name="Rauscher S."/>
            <person name="Record E."/>
            <person name="Riano-Pachon D.M."/>
            <person name="Robert V."/>
            <person name="Roehrig J."/>
            <person name="Ruller R."/>
            <person name="Salamov A."/>
            <person name="Salih N.S."/>
            <person name="Samson R.A."/>
            <person name="Sandor E."/>
            <person name="Sanguinetti M."/>
            <person name="Schuetze T."/>
            <person name="Sepcic K."/>
            <person name="Shelest E."/>
            <person name="Sherlock G."/>
            <person name="Sophianopoulou V."/>
            <person name="Squina F.M."/>
            <person name="Sun H."/>
            <person name="Susca A."/>
            <person name="Todd R.B."/>
            <person name="Tsang A."/>
            <person name="Unkles S.E."/>
            <person name="van de Wiele N."/>
            <person name="van Rossen-Uffink D."/>
            <person name="Oliveira J.V."/>
            <person name="Vesth T.C."/>
            <person name="Visser J."/>
            <person name="Yu J.-H."/>
            <person name="Zhou M."/>
            <person name="Andersen M.R."/>
            <person name="Archer D.B."/>
            <person name="Baker S.E."/>
            <person name="Benoit I."/>
            <person name="Brakhage A.A."/>
            <person name="Braus G.H."/>
            <person name="Fischer R."/>
            <person name="Frisvad J.C."/>
            <person name="Goldman G.H."/>
            <person name="Houbraken J."/>
            <person name="Oakley B."/>
            <person name="Pocsi I."/>
            <person name="Scazzocchio C."/>
            <person name="Seiboth B."/>
            <person name="vanKuyk P.A."/>
            <person name="Wortman J."/>
            <person name="Dyer P.S."/>
            <person name="Grigoriev I.V."/>
        </authorList>
    </citation>
    <scope>NUCLEOTIDE SEQUENCE [LARGE SCALE GENOMIC DNA]</scope>
    <source>
        <strain evidence="7">CBS 101740 / IMI 381727 / IBT 21946</strain>
    </source>
</reference>
<evidence type="ECO:0000256" key="2">
    <source>
        <dbReference type="ARBA" id="ARBA00023125"/>
    </source>
</evidence>
<dbReference type="AlphaFoldDB" id="A0A1L9U278"/>
<keyword evidence="3" id="KW-0804">Transcription</keyword>
<dbReference type="InterPro" id="IPR053187">
    <property type="entry name" value="Notoamide_regulator"/>
</dbReference>
<evidence type="ECO:0000256" key="1">
    <source>
        <dbReference type="ARBA" id="ARBA00023015"/>
    </source>
</evidence>
<dbReference type="Gene3D" id="4.10.240.10">
    <property type="entry name" value="Zn(2)-C6 fungal-type DNA-binding domain"/>
    <property type="match status" value="1"/>
</dbReference>
<dbReference type="Pfam" id="PF00172">
    <property type="entry name" value="Zn_clus"/>
    <property type="match status" value="1"/>
</dbReference>
<keyword evidence="4" id="KW-0539">Nucleus</keyword>
<evidence type="ECO:0000313" key="6">
    <source>
        <dbReference type="EMBL" id="OJJ65663.1"/>
    </source>
</evidence>
<dbReference type="SUPFAM" id="SSF57701">
    <property type="entry name" value="Zn2/Cys6 DNA-binding domain"/>
    <property type="match status" value="1"/>
</dbReference>